<organism evidence="10 11">
    <name type="scientific">Marinifilum breve</name>
    <dbReference type="NCBI Taxonomy" id="2184082"/>
    <lineage>
        <taxon>Bacteria</taxon>
        <taxon>Pseudomonadati</taxon>
        <taxon>Bacteroidota</taxon>
        <taxon>Bacteroidia</taxon>
        <taxon>Marinilabiliales</taxon>
        <taxon>Marinifilaceae</taxon>
    </lineage>
</organism>
<comment type="subcellular location">
    <subcellularLocation>
        <location evidence="8">Cell membrane</location>
    </subcellularLocation>
</comment>
<protein>
    <recommendedName>
        <fullName evidence="3 8">3-deoxy-D-manno-octulosonic acid transferase</fullName>
        <shortName evidence="8">Kdo transferase</shortName>
        <ecNumber evidence="2 8">2.4.99.12</ecNumber>
    </recommendedName>
    <alternativeName>
        <fullName evidence="5 8">Lipid IV(A) 3-deoxy-D-manno-octulosonic acid transferase</fullName>
    </alternativeName>
</protein>
<dbReference type="SUPFAM" id="SSF53756">
    <property type="entry name" value="UDP-Glycosyltransferase/glycogen phosphorylase"/>
    <property type="match status" value="1"/>
</dbReference>
<feature type="domain" description="3-deoxy-D-manno-octulosonic-acid transferase N-terminal" evidence="9">
    <location>
        <begin position="42"/>
        <end position="206"/>
    </location>
</feature>
<dbReference type="EC" id="2.4.99.12" evidence="2 8"/>
<keyword evidence="8" id="KW-0472">Membrane</keyword>
<comment type="catalytic activity">
    <reaction evidence="6 8">
        <text>lipid IVA (E. coli) + CMP-3-deoxy-beta-D-manno-octulosonate = alpha-Kdo-(2-&gt;6)-lipid IVA (E. coli) + CMP + H(+)</text>
        <dbReference type="Rhea" id="RHEA:28066"/>
        <dbReference type="ChEBI" id="CHEBI:15378"/>
        <dbReference type="ChEBI" id="CHEBI:58603"/>
        <dbReference type="ChEBI" id="CHEBI:60364"/>
        <dbReference type="ChEBI" id="CHEBI:60377"/>
        <dbReference type="ChEBI" id="CHEBI:85987"/>
        <dbReference type="EC" id="2.4.99.12"/>
    </reaction>
</comment>
<dbReference type="GO" id="GO:0009244">
    <property type="term" value="P:lipopolysaccharide core region biosynthetic process"/>
    <property type="evidence" value="ECO:0007669"/>
    <property type="project" value="UniProtKB-UniRule"/>
</dbReference>
<comment type="function">
    <text evidence="8">Involved in lipopolysaccharide (LPS) biosynthesis. Catalyzes the transfer of 3-deoxy-D-manno-octulosonate (Kdo) residue(s) from CMP-Kdo to lipid IV(A), the tetraacyldisaccharide-1,4'-bisphosphate precursor of lipid A.</text>
</comment>
<keyword evidence="8" id="KW-1003">Cell membrane</keyword>
<dbReference type="UniPathway" id="UPA00958"/>
<dbReference type="RefSeq" id="WP_110362100.1">
    <property type="nucleotide sequence ID" value="NZ_QFLI01000009.1"/>
</dbReference>
<evidence type="ECO:0000256" key="3">
    <source>
        <dbReference type="ARBA" id="ARBA00019077"/>
    </source>
</evidence>
<dbReference type="AlphaFoldDB" id="A0A2V3ZTP7"/>
<proteinExistence type="inferred from homology"/>
<comment type="caution">
    <text evidence="10">The sequence shown here is derived from an EMBL/GenBank/DDBJ whole genome shotgun (WGS) entry which is preliminary data.</text>
</comment>
<evidence type="ECO:0000256" key="1">
    <source>
        <dbReference type="ARBA" id="ARBA00004713"/>
    </source>
</evidence>
<sequence length="409" mass="47248">MVLFYNLSIRLYVLLIRIAAFFNPKAKQWVVGRKGVFKKLQEAIRGEEDIIWFHSASLGEFEQGRPVIENFKEKYPNSKILLTFFSPSGYEVRKNYEGADYVFYLPPDFAGNAKRFMDIVNPRMAFFIKYEFWHHYLKELKKRNVPTYIFSTIFRPDQLFFKVYGAFHRRMLSAFTHLFVQNQESVDLLNSIGLSNVTLTGDTRFDRVYTIATGSKTLPKVEGFAQGKEVLIAGSTWPKDEENIIKYLNETKNSYKYIIAAHEVDEDHINNITSKIQKTWVRYTKATKEEIDAAEVLVIDCIGVLSSLYRYGTVSYIGGGFGRGIHNTLEAATFGLPVIFGPNYHKFQEAKDLIEIGASKSYENYSELKNLLDNFYENSEKRNYSGLQSKNYVDRMRGASDKILSEIQV</sequence>
<name>A0A2V3ZTP7_9BACT</name>
<comment type="pathway">
    <text evidence="1 8">Bacterial outer membrane biogenesis; LPS core biosynthesis.</text>
</comment>
<evidence type="ECO:0000313" key="10">
    <source>
        <dbReference type="EMBL" id="PXX97805.1"/>
    </source>
</evidence>
<dbReference type="Gene3D" id="3.40.50.2000">
    <property type="entry name" value="Glycogen Phosphorylase B"/>
    <property type="match status" value="1"/>
</dbReference>
<dbReference type="PANTHER" id="PTHR42755">
    <property type="entry name" value="3-DEOXY-MANNO-OCTULOSONATE CYTIDYLYLTRANSFERASE"/>
    <property type="match status" value="1"/>
</dbReference>
<dbReference type="Pfam" id="PF04413">
    <property type="entry name" value="Glycos_transf_N"/>
    <property type="match status" value="1"/>
</dbReference>
<dbReference type="GO" id="GO:0005886">
    <property type="term" value="C:plasma membrane"/>
    <property type="evidence" value="ECO:0007669"/>
    <property type="project" value="UniProtKB-SubCell"/>
</dbReference>
<dbReference type="Gene3D" id="3.40.50.11720">
    <property type="entry name" value="3-Deoxy-D-manno-octulosonic-acid transferase, N-terminal domain"/>
    <property type="match status" value="1"/>
</dbReference>
<evidence type="ECO:0000256" key="7">
    <source>
        <dbReference type="PIRSR" id="PIRSR639901-1"/>
    </source>
</evidence>
<dbReference type="PANTHER" id="PTHR42755:SF1">
    <property type="entry name" value="3-DEOXY-D-MANNO-OCTULOSONIC ACID TRANSFERASE, MITOCHONDRIAL-RELATED"/>
    <property type="match status" value="1"/>
</dbReference>
<evidence type="ECO:0000256" key="4">
    <source>
        <dbReference type="ARBA" id="ARBA00022679"/>
    </source>
</evidence>
<keyword evidence="4 8" id="KW-0808">Transferase</keyword>
<gene>
    <name evidence="10" type="ORF">DF185_17705</name>
</gene>
<keyword evidence="8" id="KW-0448">Lipopolysaccharide biosynthesis</keyword>
<dbReference type="Proteomes" id="UP000248079">
    <property type="component" value="Unassembled WGS sequence"/>
</dbReference>
<evidence type="ECO:0000256" key="8">
    <source>
        <dbReference type="RuleBase" id="RU365103"/>
    </source>
</evidence>
<dbReference type="GO" id="GO:0043842">
    <property type="term" value="F:Kdo transferase activity"/>
    <property type="evidence" value="ECO:0007669"/>
    <property type="project" value="UniProtKB-EC"/>
</dbReference>
<evidence type="ECO:0000256" key="6">
    <source>
        <dbReference type="ARBA" id="ARBA00049183"/>
    </source>
</evidence>
<evidence type="ECO:0000256" key="2">
    <source>
        <dbReference type="ARBA" id="ARBA00012621"/>
    </source>
</evidence>
<dbReference type="OrthoDB" id="9789797at2"/>
<dbReference type="InterPro" id="IPR007507">
    <property type="entry name" value="Glycos_transf_N"/>
</dbReference>
<evidence type="ECO:0000313" key="11">
    <source>
        <dbReference type="Proteomes" id="UP000248079"/>
    </source>
</evidence>
<evidence type="ECO:0000259" key="9">
    <source>
        <dbReference type="Pfam" id="PF04413"/>
    </source>
</evidence>
<evidence type="ECO:0000256" key="5">
    <source>
        <dbReference type="ARBA" id="ARBA00031445"/>
    </source>
</evidence>
<dbReference type="InterPro" id="IPR039901">
    <property type="entry name" value="Kdotransferase"/>
</dbReference>
<feature type="active site" description="Proton acceptor" evidence="7">
    <location>
        <position position="60"/>
    </location>
</feature>
<comment type="similarity">
    <text evidence="8">Belongs to the glycosyltransferase group 1 family.</text>
</comment>
<dbReference type="InterPro" id="IPR038107">
    <property type="entry name" value="Glycos_transf_N_sf"/>
</dbReference>
<reference evidence="10 11" key="1">
    <citation type="submission" date="2018-05" db="EMBL/GenBank/DDBJ databases">
        <title>Marinifilum breve JC075T sp. nov., a marine bacterium isolated from Yongle Blue Hole in the South China Sea.</title>
        <authorList>
            <person name="Fu T."/>
        </authorList>
    </citation>
    <scope>NUCLEOTIDE SEQUENCE [LARGE SCALE GENOMIC DNA]</scope>
    <source>
        <strain evidence="10 11">JC075</strain>
    </source>
</reference>
<dbReference type="GO" id="GO:0009245">
    <property type="term" value="P:lipid A biosynthetic process"/>
    <property type="evidence" value="ECO:0007669"/>
    <property type="project" value="TreeGrafter"/>
</dbReference>
<accession>A0A2V3ZTP7</accession>
<keyword evidence="11" id="KW-1185">Reference proteome</keyword>
<dbReference type="EMBL" id="QFLI01000009">
    <property type="protein sequence ID" value="PXX97805.1"/>
    <property type="molecule type" value="Genomic_DNA"/>
</dbReference>